<dbReference type="GO" id="GO:0019808">
    <property type="term" value="F:polyamine binding"/>
    <property type="evidence" value="ECO:0007669"/>
    <property type="project" value="InterPro"/>
</dbReference>
<organism evidence="5 6">
    <name type="scientific">Pelagibius litoralis</name>
    <dbReference type="NCBI Taxonomy" id="374515"/>
    <lineage>
        <taxon>Bacteria</taxon>
        <taxon>Pseudomonadati</taxon>
        <taxon>Pseudomonadota</taxon>
        <taxon>Alphaproteobacteria</taxon>
        <taxon>Rhodospirillales</taxon>
        <taxon>Rhodovibrionaceae</taxon>
        <taxon>Pelagibius</taxon>
    </lineage>
</organism>
<dbReference type="Pfam" id="PF13416">
    <property type="entry name" value="SBP_bac_8"/>
    <property type="match status" value="1"/>
</dbReference>
<evidence type="ECO:0000313" key="6">
    <source>
        <dbReference type="Proteomes" id="UP000761264"/>
    </source>
</evidence>
<gene>
    <name evidence="5" type="ORF">HBA54_02095</name>
</gene>
<dbReference type="GO" id="GO:0042597">
    <property type="term" value="C:periplasmic space"/>
    <property type="evidence" value="ECO:0007669"/>
    <property type="project" value="UniProtKB-SubCell"/>
</dbReference>
<evidence type="ECO:0000256" key="2">
    <source>
        <dbReference type="ARBA" id="ARBA00022448"/>
    </source>
</evidence>
<dbReference type="InterPro" id="IPR006311">
    <property type="entry name" value="TAT_signal"/>
</dbReference>
<sequence>MKTHRAVRGFTRRTMLKQAAAGGAIMAVAPAIISPEALASSGELVVMNWSDYLPKSFLEGFEKNTGIKIKHTPYGSNEELLNKMRATKGRGFDLIGPTVDRAGEWKPLGLLQPFDMSRVKTDMIVPGLLKGSTDGWTWDGGNHHLPYHWGTEALAWRTDKWEQDYTNLSYGDLWRPEMKGKVMGRPHSMMLGIGLHLDASGKVPSNRMLDAYKDEASMRRIWDEIGKFAVEHKSWLKQFWNDADGQINGFMQNDVVLGQTWDGPPLRLKKEGKPVTYMAPQEGALTWLDGLAMPIGAKNTDQIYEYINYVYDAQVNGLIANETGYNPVAVGAENHLSADSKKAFSEAYPGDALDRLWWWPPSEPWYTEIRAEYSDKFVAA</sequence>
<keyword evidence="2" id="KW-0813">Transport</keyword>
<keyword evidence="6" id="KW-1185">Reference proteome</keyword>
<accession>A0A967CA20</accession>
<dbReference type="EMBL" id="JAAQPH010000001">
    <property type="protein sequence ID" value="NIA67378.1"/>
    <property type="molecule type" value="Genomic_DNA"/>
</dbReference>
<dbReference type="InterPro" id="IPR001188">
    <property type="entry name" value="Sperm_putr-bd"/>
</dbReference>
<dbReference type="SUPFAM" id="SSF53850">
    <property type="entry name" value="Periplasmic binding protein-like II"/>
    <property type="match status" value="1"/>
</dbReference>
<proteinExistence type="predicted"/>
<dbReference type="PRINTS" id="PR00909">
    <property type="entry name" value="SPERMDNBNDNG"/>
</dbReference>
<dbReference type="PANTHER" id="PTHR30222">
    <property type="entry name" value="SPERMIDINE/PUTRESCINE-BINDING PERIPLASMIC PROTEIN"/>
    <property type="match status" value="1"/>
</dbReference>
<keyword evidence="4" id="KW-0574">Periplasm</keyword>
<protein>
    <submittedName>
        <fullName evidence="5">Extracellular solute-binding protein</fullName>
    </submittedName>
</protein>
<dbReference type="PANTHER" id="PTHR30222:SF17">
    <property type="entry name" value="SPERMIDINE_PUTRESCINE-BINDING PERIPLASMIC PROTEIN"/>
    <property type="match status" value="1"/>
</dbReference>
<dbReference type="GO" id="GO:0015846">
    <property type="term" value="P:polyamine transport"/>
    <property type="evidence" value="ECO:0007669"/>
    <property type="project" value="InterPro"/>
</dbReference>
<evidence type="ECO:0000256" key="3">
    <source>
        <dbReference type="ARBA" id="ARBA00022729"/>
    </source>
</evidence>
<comment type="caution">
    <text evidence="5">The sequence shown here is derived from an EMBL/GenBank/DDBJ whole genome shotgun (WGS) entry which is preliminary data.</text>
</comment>
<reference evidence="5" key="1">
    <citation type="submission" date="2020-03" db="EMBL/GenBank/DDBJ databases">
        <title>Genome of Pelagibius litoralis DSM 21314T.</title>
        <authorList>
            <person name="Wang G."/>
        </authorList>
    </citation>
    <scope>NUCLEOTIDE SEQUENCE</scope>
    <source>
        <strain evidence="5">DSM 21314</strain>
    </source>
</reference>
<comment type="subcellular location">
    <subcellularLocation>
        <location evidence="1">Periplasm</location>
    </subcellularLocation>
</comment>
<evidence type="ECO:0000256" key="4">
    <source>
        <dbReference type="ARBA" id="ARBA00022764"/>
    </source>
</evidence>
<dbReference type="AlphaFoldDB" id="A0A967CA20"/>
<keyword evidence="3" id="KW-0732">Signal</keyword>
<name>A0A967CA20_9PROT</name>
<dbReference type="Gene3D" id="3.40.190.10">
    <property type="entry name" value="Periplasmic binding protein-like II"/>
    <property type="match status" value="2"/>
</dbReference>
<evidence type="ECO:0000313" key="5">
    <source>
        <dbReference type="EMBL" id="NIA67378.1"/>
    </source>
</evidence>
<evidence type="ECO:0000256" key="1">
    <source>
        <dbReference type="ARBA" id="ARBA00004418"/>
    </source>
</evidence>
<dbReference type="Proteomes" id="UP000761264">
    <property type="component" value="Unassembled WGS sequence"/>
</dbReference>
<dbReference type="PROSITE" id="PS51318">
    <property type="entry name" value="TAT"/>
    <property type="match status" value="1"/>
</dbReference>
<dbReference type="InterPro" id="IPR006059">
    <property type="entry name" value="SBP"/>
</dbReference>